<protein>
    <submittedName>
        <fullName evidence="4">Uncharacterized protein</fullName>
    </submittedName>
</protein>
<evidence type="ECO:0000256" key="1">
    <source>
        <dbReference type="SAM" id="MobiDB-lite"/>
    </source>
</evidence>
<dbReference type="EMBL" id="JAFCMP010000012">
    <property type="protein sequence ID" value="KAG5192007.1"/>
    <property type="molecule type" value="Genomic_DNA"/>
</dbReference>
<keyword evidence="5" id="KW-1185">Reference proteome</keyword>
<feature type="region of interest" description="Disordered" evidence="1">
    <location>
        <begin position="39"/>
        <end position="64"/>
    </location>
</feature>
<evidence type="ECO:0000256" key="2">
    <source>
        <dbReference type="SAM" id="Phobius"/>
    </source>
</evidence>
<keyword evidence="2" id="KW-0472">Membrane</keyword>
<reference evidence="4" key="1">
    <citation type="submission" date="2021-02" db="EMBL/GenBank/DDBJ databases">
        <title>First Annotated Genome of the Yellow-green Alga Tribonema minus.</title>
        <authorList>
            <person name="Mahan K.M."/>
        </authorList>
    </citation>
    <scope>NUCLEOTIDE SEQUENCE</scope>
    <source>
        <strain evidence="4">UTEX B ZZ1240</strain>
    </source>
</reference>
<proteinExistence type="predicted"/>
<evidence type="ECO:0000313" key="4">
    <source>
        <dbReference type="EMBL" id="KAG5192007.1"/>
    </source>
</evidence>
<keyword evidence="2" id="KW-1133">Transmembrane helix</keyword>
<dbReference type="Proteomes" id="UP000664859">
    <property type="component" value="Unassembled WGS sequence"/>
</dbReference>
<dbReference type="AlphaFoldDB" id="A0A835ZH04"/>
<evidence type="ECO:0000256" key="3">
    <source>
        <dbReference type="SAM" id="SignalP"/>
    </source>
</evidence>
<gene>
    <name evidence="4" type="ORF">JKP88DRAFT_294376</name>
</gene>
<feature type="transmembrane region" description="Helical" evidence="2">
    <location>
        <begin position="14"/>
        <end position="34"/>
    </location>
</feature>
<keyword evidence="2" id="KW-0812">Transmembrane</keyword>
<feature type="compositionally biased region" description="Polar residues" evidence="1">
    <location>
        <begin position="42"/>
        <end position="53"/>
    </location>
</feature>
<comment type="caution">
    <text evidence="4">The sequence shown here is derived from an EMBL/GenBank/DDBJ whole genome shotgun (WGS) entry which is preliminary data.</text>
</comment>
<evidence type="ECO:0000313" key="5">
    <source>
        <dbReference type="Proteomes" id="UP000664859"/>
    </source>
</evidence>
<sequence>MKLLWTPALVGNSLALSLSVAVSAAVIIATVRFYKRRRRTARSSANPGQSSMNGEAGARAETGGDPPLSDLLTVIVTTSPIQTNPDLSMLRHSLETLNKVPGLADCTTIVTCDGYQTAHGRVRYKTGRITPEMARDYDEFVARLSREVEVGDAPMRNVRLMIFEQRQGFGFAVKAALESCATRFALVLQHDYPIMRSFDCAAALRIMAGPEGEGIKYAGLLSTSTIRPKKKVKSFSSKAPHITEVDFYLETVFNGSVARGQFIEDTFGQAMLSDCKAGGAVAHAKYKAYILNDGLQDPMVGHLDGRALRHGRPYQQFLRRVAASRAATEAESSTADNSSSSSSGSS</sequence>
<name>A0A835ZH04_9STRA</name>
<organism evidence="4 5">
    <name type="scientific">Tribonema minus</name>
    <dbReference type="NCBI Taxonomy" id="303371"/>
    <lineage>
        <taxon>Eukaryota</taxon>
        <taxon>Sar</taxon>
        <taxon>Stramenopiles</taxon>
        <taxon>Ochrophyta</taxon>
        <taxon>PX clade</taxon>
        <taxon>Xanthophyceae</taxon>
        <taxon>Tribonematales</taxon>
        <taxon>Tribonemataceae</taxon>
        <taxon>Tribonema</taxon>
    </lineage>
</organism>
<dbReference type="OrthoDB" id="414322at2759"/>
<feature type="signal peptide" evidence="3">
    <location>
        <begin position="1"/>
        <end position="15"/>
    </location>
</feature>
<feature type="chain" id="PRO_5032765434" evidence="3">
    <location>
        <begin position="16"/>
        <end position="346"/>
    </location>
</feature>
<keyword evidence="3" id="KW-0732">Signal</keyword>
<accession>A0A835ZH04</accession>